<dbReference type="RefSeq" id="XP_042917163.1">
    <property type="nucleotide sequence ID" value="XM_043069188.1"/>
</dbReference>
<name>A0A2K3CZ12_CHLRE</name>
<dbReference type="GeneID" id="66055874"/>
<evidence type="ECO:0000313" key="3">
    <source>
        <dbReference type="Proteomes" id="UP000006906"/>
    </source>
</evidence>
<evidence type="ECO:0000256" key="1">
    <source>
        <dbReference type="SAM" id="MobiDB-lite"/>
    </source>
</evidence>
<dbReference type="Proteomes" id="UP000006906">
    <property type="component" value="Chromosome 13"/>
</dbReference>
<dbReference type="InterPro" id="IPR036397">
    <property type="entry name" value="RNaseH_sf"/>
</dbReference>
<dbReference type="SUPFAM" id="SSF53098">
    <property type="entry name" value="Ribonuclease H-like"/>
    <property type="match status" value="1"/>
</dbReference>
<sequence>MTSTHCIAMKGYGVPQHMAAIHTHGPSAVHRRSFEPVKSMTGWTREKPVETEAVDAKKATAGKATTARKRMQSSVDAVVVAAPAQSQRSGKRSKRN</sequence>
<dbReference type="InParanoid" id="A0A2K3CZ12"/>
<dbReference type="InterPro" id="IPR012337">
    <property type="entry name" value="RNaseH-like_sf"/>
</dbReference>
<protein>
    <submittedName>
        <fullName evidence="2">Uncharacterized protein</fullName>
    </submittedName>
</protein>
<gene>
    <name evidence="2" type="ORF">CHLRE_13g562000v5</name>
</gene>
<accession>A0A2K3CZ12</accession>
<dbReference type="KEGG" id="cre:CHLRE_13g562000v5"/>
<dbReference type="Gene3D" id="3.30.420.10">
    <property type="entry name" value="Ribonuclease H-like superfamily/Ribonuclease H"/>
    <property type="match status" value="1"/>
</dbReference>
<dbReference type="EMBL" id="CM008974">
    <property type="protein sequence ID" value="PNW73512.1"/>
    <property type="molecule type" value="Genomic_DNA"/>
</dbReference>
<evidence type="ECO:0000313" key="2">
    <source>
        <dbReference type="EMBL" id="PNW73512.1"/>
    </source>
</evidence>
<reference evidence="2 3" key="1">
    <citation type="journal article" date="2007" name="Science">
        <title>The Chlamydomonas genome reveals the evolution of key animal and plant functions.</title>
        <authorList>
            <person name="Merchant S.S."/>
            <person name="Prochnik S.E."/>
            <person name="Vallon O."/>
            <person name="Harris E.H."/>
            <person name="Karpowicz S.J."/>
            <person name="Witman G.B."/>
            <person name="Terry A."/>
            <person name="Salamov A."/>
            <person name="Fritz-Laylin L.K."/>
            <person name="Marechal-Drouard L."/>
            <person name="Marshall W.F."/>
            <person name="Qu L.H."/>
            <person name="Nelson D.R."/>
            <person name="Sanderfoot A.A."/>
            <person name="Spalding M.H."/>
            <person name="Kapitonov V.V."/>
            <person name="Ren Q."/>
            <person name="Ferris P."/>
            <person name="Lindquist E."/>
            <person name="Shapiro H."/>
            <person name="Lucas S.M."/>
            <person name="Grimwood J."/>
            <person name="Schmutz J."/>
            <person name="Cardol P."/>
            <person name="Cerutti H."/>
            <person name="Chanfreau G."/>
            <person name="Chen C.L."/>
            <person name="Cognat V."/>
            <person name="Croft M.T."/>
            <person name="Dent R."/>
            <person name="Dutcher S."/>
            <person name="Fernandez E."/>
            <person name="Fukuzawa H."/>
            <person name="Gonzalez-Ballester D."/>
            <person name="Gonzalez-Halphen D."/>
            <person name="Hallmann A."/>
            <person name="Hanikenne M."/>
            <person name="Hippler M."/>
            <person name="Inwood W."/>
            <person name="Jabbari K."/>
            <person name="Kalanon M."/>
            <person name="Kuras R."/>
            <person name="Lefebvre P.A."/>
            <person name="Lemaire S.D."/>
            <person name="Lobanov A.V."/>
            <person name="Lohr M."/>
            <person name="Manuell A."/>
            <person name="Meier I."/>
            <person name="Mets L."/>
            <person name="Mittag M."/>
            <person name="Mittelmeier T."/>
            <person name="Moroney J.V."/>
            <person name="Moseley J."/>
            <person name="Napoli C."/>
            <person name="Nedelcu A.M."/>
            <person name="Niyogi K."/>
            <person name="Novoselov S.V."/>
            <person name="Paulsen I.T."/>
            <person name="Pazour G."/>
            <person name="Purton S."/>
            <person name="Ral J.P."/>
            <person name="Riano-Pachon D.M."/>
            <person name="Riekhof W."/>
            <person name="Rymarquis L."/>
            <person name="Schroda M."/>
            <person name="Stern D."/>
            <person name="Umen J."/>
            <person name="Willows R."/>
            <person name="Wilson N."/>
            <person name="Zimmer S.L."/>
            <person name="Allmer J."/>
            <person name="Balk J."/>
            <person name="Bisova K."/>
            <person name="Chen C.J."/>
            <person name="Elias M."/>
            <person name="Gendler K."/>
            <person name="Hauser C."/>
            <person name="Lamb M.R."/>
            <person name="Ledford H."/>
            <person name="Long J.C."/>
            <person name="Minagawa J."/>
            <person name="Page M.D."/>
            <person name="Pan J."/>
            <person name="Pootakham W."/>
            <person name="Roje S."/>
            <person name="Rose A."/>
            <person name="Stahlberg E."/>
            <person name="Terauchi A.M."/>
            <person name="Yang P."/>
            <person name="Ball S."/>
            <person name="Bowler C."/>
            <person name="Dieckmann C.L."/>
            <person name="Gladyshev V.N."/>
            <person name="Green P."/>
            <person name="Jorgensen R."/>
            <person name="Mayfield S."/>
            <person name="Mueller-Roeber B."/>
            <person name="Rajamani S."/>
            <person name="Sayre R.T."/>
            <person name="Brokstein P."/>
            <person name="Dubchak I."/>
            <person name="Goodstein D."/>
            <person name="Hornick L."/>
            <person name="Huang Y.W."/>
            <person name="Jhaveri J."/>
            <person name="Luo Y."/>
            <person name="Martinez D."/>
            <person name="Ngau W.C."/>
            <person name="Otillar B."/>
            <person name="Poliakov A."/>
            <person name="Porter A."/>
            <person name="Szajkowski L."/>
            <person name="Werner G."/>
            <person name="Zhou K."/>
            <person name="Grigoriev I.V."/>
            <person name="Rokhsar D.S."/>
            <person name="Grossman A.R."/>
        </authorList>
    </citation>
    <scope>NUCLEOTIDE SEQUENCE [LARGE SCALE GENOMIC DNA]</scope>
    <source>
        <strain evidence="3">CC-503</strain>
    </source>
</reference>
<dbReference type="Gramene" id="PNW73512">
    <property type="protein sequence ID" value="PNW73512"/>
    <property type="gene ID" value="CHLRE_13g562000v5"/>
</dbReference>
<proteinExistence type="predicted"/>
<keyword evidence="3" id="KW-1185">Reference proteome</keyword>
<dbReference type="GO" id="GO:0003676">
    <property type="term" value="F:nucleic acid binding"/>
    <property type="evidence" value="ECO:0007669"/>
    <property type="project" value="InterPro"/>
</dbReference>
<dbReference type="AlphaFoldDB" id="A0A2K3CZ12"/>
<feature type="region of interest" description="Disordered" evidence="1">
    <location>
        <begin position="54"/>
        <end position="76"/>
    </location>
</feature>
<organism evidence="2 3">
    <name type="scientific">Chlamydomonas reinhardtii</name>
    <name type="common">Chlamydomonas smithii</name>
    <dbReference type="NCBI Taxonomy" id="3055"/>
    <lineage>
        <taxon>Eukaryota</taxon>
        <taxon>Viridiplantae</taxon>
        <taxon>Chlorophyta</taxon>
        <taxon>core chlorophytes</taxon>
        <taxon>Chlorophyceae</taxon>
        <taxon>CS clade</taxon>
        <taxon>Chlamydomonadales</taxon>
        <taxon>Chlamydomonadaceae</taxon>
        <taxon>Chlamydomonas</taxon>
    </lineage>
</organism>
<dbReference type="STRING" id="3055.A0A2K3CZ12"/>